<name>S8DFZ1_9LAMI</name>
<protein>
    <submittedName>
        <fullName evidence="2">Uncharacterized protein</fullName>
    </submittedName>
</protein>
<dbReference type="EMBL" id="AUSU01009355">
    <property type="protein sequence ID" value="EPS58297.1"/>
    <property type="molecule type" value="Genomic_DNA"/>
</dbReference>
<proteinExistence type="predicted"/>
<evidence type="ECO:0000256" key="1">
    <source>
        <dbReference type="SAM" id="MobiDB-lite"/>
    </source>
</evidence>
<comment type="caution">
    <text evidence="2">The sequence shown here is derived from an EMBL/GenBank/DDBJ whole genome shotgun (WGS) entry which is preliminary data.</text>
</comment>
<sequence>MGFFIDADDWPLTQLSELQPWQRERQLKVEDVEDDDVAVVARNGQRWAKFGMGGDPFLLRPLLFLQCPPPNCYVCVAGSERTERAGLKSVLQFAQVCEGLGAQYPTLDAFFCAWGGWVVKPSLLFQKEEEMELCEARRMSLAAQFGVDQCSFPAATFRTYVNAVTRVYTRAMPDVMIVPSSQRQFPLFDKWFTDLNTRERAARAISTAANPPTDVLSVSEFRCVMSTVDTSNVFQNQQANILALAFGTGFRAEVLRRLQSDSFQTSQKEGRTVLTVVVGTMKNLSGSFAKADAALFRQVIVSGDDPLTCPVAAVARQQALLEMAPNKGHTNWLFRTCRPISPHLSDEPVSDEMFRGVAAWASMVVQRRCTFKDVARRAAMTRLASDSALSREDVAKYFGVNRNTVAVYHQMARGTPFQAGAILASANLRGPPPATMASTNKARALDSKRKRSPKAYAHYSNVCPPLCSSAPSQLQP</sequence>
<gene>
    <name evidence="2" type="ORF">M569_16518</name>
</gene>
<evidence type="ECO:0000313" key="2">
    <source>
        <dbReference type="EMBL" id="EPS58297.1"/>
    </source>
</evidence>
<accession>S8DFZ1</accession>
<keyword evidence="3" id="KW-1185">Reference proteome</keyword>
<dbReference type="AlphaFoldDB" id="S8DFZ1"/>
<evidence type="ECO:0000313" key="3">
    <source>
        <dbReference type="Proteomes" id="UP000015453"/>
    </source>
</evidence>
<feature type="region of interest" description="Disordered" evidence="1">
    <location>
        <begin position="430"/>
        <end position="450"/>
    </location>
</feature>
<dbReference type="Proteomes" id="UP000015453">
    <property type="component" value="Unassembled WGS sequence"/>
</dbReference>
<organism evidence="2 3">
    <name type="scientific">Genlisea aurea</name>
    <dbReference type="NCBI Taxonomy" id="192259"/>
    <lineage>
        <taxon>Eukaryota</taxon>
        <taxon>Viridiplantae</taxon>
        <taxon>Streptophyta</taxon>
        <taxon>Embryophyta</taxon>
        <taxon>Tracheophyta</taxon>
        <taxon>Spermatophyta</taxon>
        <taxon>Magnoliopsida</taxon>
        <taxon>eudicotyledons</taxon>
        <taxon>Gunneridae</taxon>
        <taxon>Pentapetalae</taxon>
        <taxon>asterids</taxon>
        <taxon>lamiids</taxon>
        <taxon>Lamiales</taxon>
        <taxon>Lentibulariaceae</taxon>
        <taxon>Genlisea</taxon>
    </lineage>
</organism>
<reference evidence="2 3" key="1">
    <citation type="journal article" date="2013" name="BMC Genomics">
        <title>The miniature genome of a carnivorous plant Genlisea aurea contains a low number of genes and short non-coding sequences.</title>
        <authorList>
            <person name="Leushkin E.V."/>
            <person name="Sutormin R.A."/>
            <person name="Nabieva E.R."/>
            <person name="Penin A.A."/>
            <person name="Kondrashov A.S."/>
            <person name="Logacheva M.D."/>
        </authorList>
    </citation>
    <scope>NUCLEOTIDE SEQUENCE [LARGE SCALE GENOMIC DNA]</scope>
</reference>